<dbReference type="Gene3D" id="3.30.420.40">
    <property type="match status" value="1"/>
</dbReference>
<reference evidence="2 3" key="1">
    <citation type="submission" date="2017-09" db="EMBL/GenBank/DDBJ databases">
        <title>Depth-based differentiation of microbial function through sediment-hosted aquifers and enrichment of novel symbionts in the deep terrestrial subsurface.</title>
        <authorList>
            <person name="Probst A.J."/>
            <person name="Ladd B."/>
            <person name="Jarett J.K."/>
            <person name="Geller-Mcgrath D.E."/>
            <person name="Sieber C.M."/>
            <person name="Emerson J.B."/>
            <person name="Anantharaman K."/>
            <person name="Thomas B.C."/>
            <person name="Malmstrom R."/>
            <person name="Stieglmeier M."/>
            <person name="Klingl A."/>
            <person name="Woyke T."/>
            <person name="Ryan C.M."/>
            <person name="Banfield J.F."/>
        </authorList>
    </citation>
    <scope>NUCLEOTIDE SEQUENCE [LARGE SCALE GENOMIC DNA]</scope>
    <source>
        <strain evidence="2">CG_4_10_14_0_8_um_filter_42_10</strain>
    </source>
</reference>
<gene>
    <name evidence="2" type="ORF">COY66_00460</name>
</gene>
<evidence type="ECO:0000313" key="2">
    <source>
        <dbReference type="EMBL" id="PIY97257.1"/>
    </source>
</evidence>
<dbReference type="Pfam" id="PF00814">
    <property type="entry name" value="TsaD"/>
    <property type="match status" value="1"/>
</dbReference>
<evidence type="ECO:0000313" key="3">
    <source>
        <dbReference type="Proteomes" id="UP000230779"/>
    </source>
</evidence>
<dbReference type="EMBL" id="PFMD01000004">
    <property type="protein sequence ID" value="PIY97257.1"/>
    <property type="molecule type" value="Genomic_DNA"/>
</dbReference>
<dbReference type="SUPFAM" id="SSF53067">
    <property type="entry name" value="Actin-like ATPase domain"/>
    <property type="match status" value="1"/>
</dbReference>
<dbReference type="Proteomes" id="UP000230779">
    <property type="component" value="Unassembled WGS sequence"/>
</dbReference>
<protein>
    <recommendedName>
        <fullName evidence="1">Gcp-like domain-containing protein</fullName>
    </recommendedName>
</protein>
<dbReference type="AlphaFoldDB" id="A0A2M7RL51"/>
<organism evidence="2 3">
    <name type="scientific">Candidatus Kerfeldbacteria bacterium CG_4_10_14_0_8_um_filter_42_10</name>
    <dbReference type="NCBI Taxonomy" id="2014248"/>
    <lineage>
        <taxon>Bacteria</taxon>
        <taxon>Candidatus Kerfeldiibacteriota</taxon>
    </lineage>
</organism>
<evidence type="ECO:0000259" key="1">
    <source>
        <dbReference type="Pfam" id="PF00814"/>
    </source>
</evidence>
<dbReference type="InterPro" id="IPR000905">
    <property type="entry name" value="Gcp-like_dom"/>
</dbReference>
<feature type="domain" description="Gcp-like" evidence="1">
    <location>
        <begin position="33"/>
        <end position="93"/>
    </location>
</feature>
<accession>A0A2M7RL51</accession>
<proteinExistence type="predicted"/>
<comment type="caution">
    <text evidence="2">The sequence shown here is derived from an EMBL/GenBank/DDBJ whole genome shotgun (WGS) entry which is preliminary data.</text>
</comment>
<sequence length="135" mass="14859">MNLLINTSVSNQTTIVLDGGGLFYSHGFSSEFHQAEKLLKEIDLFLKKKKVSPKALQGIGVVLGPGPFTALRMGVVVANTLGYALNIKTAGLKQSEFESLEDMVKKFRSKIKKAKSFKILEPFYGRAPNITKPNK</sequence>
<name>A0A2M7RL51_9BACT</name>
<dbReference type="InterPro" id="IPR043129">
    <property type="entry name" value="ATPase_NBD"/>
</dbReference>